<evidence type="ECO:0000256" key="1">
    <source>
        <dbReference type="SAM" id="MobiDB-lite"/>
    </source>
</evidence>
<dbReference type="RefSeq" id="WP_381515919.1">
    <property type="nucleotide sequence ID" value="NZ_JBHUEL010000011.1"/>
</dbReference>
<reference evidence="4" key="1">
    <citation type="journal article" date="2019" name="Int. J. Syst. Evol. Microbiol.">
        <title>The Global Catalogue of Microorganisms (GCM) 10K type strain sequencing project: providing services to taxonomists for standard genome sequencing and annotation.</title>
        <authorList>
            <consortium name="The Broad Institute Genomics Platform"/>
            <consortium name="The Broad Institute Genome Sequencing Center for Infectious Disease"/>
            <person name="Wu L."/>
            <person name="Ma J."/>
        </authorList>
    </citation>
    <scope>NUCLEOTIDE SEQUENCE [LARGE SCALE GENOMIC DNA]</scope>
    <source>
        <strain evidence="4">CGMCC 1.12449</strain>
    </source>
</reference>
<feature type="chain" id="PRO_5045419051" description="Peptidase" evidence="2">
    <location>
        <begin position="25"/>
        <end position="291"/>
    </location>
</feature>
<accession>A0ABW4MGI3</accession>
<proteinExistence type="predicted"/>
<feature type="region of interest" description="Disordered" evidence="1">
    <location>
        <begin position="121"/>
        <end position="291"/>
    </location>
</feature>
<feature type="compositionally biased region" description="Basic and acidic residues" evidence="1">
    <location>
        <begin position="223"/>
        <end position="244"/>
    </location>
</feature>
<evidence type="ECO:0000313" key="3">
    <source>
        <dbReference type="EMBL" id="MFD1767910.1"/>
    </source>
</evidence>
<feature type="compositionally biased region" description="Low complexity" evidence="1">
    <location>
        <begin position="248"/>
        <end position="271"/>
    </location>
</feature>
<evidence type="ECO:0008006" key="5">
    <source>
        <dbReference type="Google" id="ProtNLM"/>
    </source>
</evidence>
<feature type="compositionally biased region" description="Basic and acidic residues" evidence="1">
    <location>
        <begin position="122"/>
        <end position="134"/>
    </location>
</feature>
<evidence type="ECO:0000313" key="4">
    <source>
        <dbReference type="Proteomes" id="UP001597215"/>
    </source>
</evidence>
<keyword evidence="4" id="KW-1185">Reference proteome</keyword>
<sequence>MSGLRAKMAARIAALGLATMGLSACYYDAGVGLGYYDDGYSYYDRYDCDPYSPLDRYYDCDYRYGFYNIGYGGGWYQDYWYPGYGFYIFDRGGKRYRMYDHHRRYWAGKRHEWYREHHGRRDGRDRYRDGDRRRNYGGANGNIGWPEQHGGRVDDRRGRDSYRDPNAVGNGQADIWHRDRRREDRRGDGRGERRRDWPQNGQNASPSVPPVAIPQSEQPSGRGDGRGWRRGAEGSTPRMRDGNRRGWQAPQQPQSQQSAAPAPAVAQPRTARPGRDYERPRRVNQTEPQEN</sequence>
<name>A0ABW4MGI3_9SPHN</name>
<comment type="caution">
    <text evidence="3">The sequence shown here is derived from an EMBL/GenBank/DDBJ whole genome shotgun (WGS) entry which is preliminary data.</text>
</comment>
<protein>
    <recommendedName>
        <fullName evidence="5">Peptidase</fullName>
    </recommendedName>
</protein>
<dbReference type="PROSITE" id="PS51257">
    <property type="entry name" value="PROKAR_LIPOPROTEIN"/>
    <property type="match status" value="1"/>
</dbReference>
<feature type="compositionally biased region" description="Basic and acidic residues" evidence="1">
    <location>
        <begin position="175"/>
        <end position="197"/>
    </location>
</feature>
<feature type="signal peptide" evidence="2">
    <location>
        <begin position="1"/>
        <end position="24"/>
    </location>
</feature>
<organism evidence="3 4">
    <name type="scientific">Sphingorhabdus buctiana</name>
    <dbReference type="NCBI Taxonomy" id="1508805"/>
    <lineage>
        <taxon>Bacteria</taxon>
        <taxon>Pseudomonadati</taxon>
        <taxon>Pseudomonadota</taxon>
        <taxon>Alphaproteobacteria</taxon>
        <taxon>Sphingomonadales</taxon>
        <taxon>Sphingomonadaceae</taxon>
        <taxon>Sphingorhabdus</taxon>
    </lineage>
</organism>
<feature type="compositionally biased region" description="Basic and acidic residues" evidence="1">
    <location>
        <begin position="149"/>
        <end position="163"/>
    </location>
</feature>
<dbReference type="Proteomes" id="UP001597215">
    <property type="component" value="Unassembled WGS sequence"/>
</dbReference>
<evidence type="ECO:0000256" key="2">
    <source>
        <dbReference type="SAM" id="SignalP"/>
    </source>
</evidence>
<dbReference type="EMBL" id="JBHUEL010000011">
    <property type="protein sequence ID" value="MFD1767910.1"/>
    <property type="molecule type" value="Genomic_DNA"/>
</dbReference>
<keyword evidence="2" id="KW-0732">Signal</keyword>
<gene>
    <name evidence="3" type="ORF">ACFSAG_13765</name>
</gene>